<feature type="transmembrane region" description="Helical" evidence="7">
    <location>
        <begin position="61"/>
        <end position="79"/>
    </location>
</feature>
<evidence type="ECO:0000313" key="8">
    <source>
        <dbReference type="EMBL" id="KAF0732977.1"/>
    </source>
</evidence>
<dbReference type="PANTHER" id="PTHR31585">
    <property type="entry name" value="FOLATE-BIOPTERIN TRANSPORTER 1, CHLOROPLASTIC"/>
    <property type="match status" value="1"/>
</dbReference>
<evidence type="ECO:0000256" key="2">
    <source>
        <dbReference type="ARBA" id="ARBA00007015"/>
    </source>
</evidence>
<dbReference type="GO" id="GO:0016020">
    <property type="term" value="C:membrane"/>
    <property type="evidence" value="ECO:0007669"/>
    <property type="project" value="UniProtKB-SubCell"/>
</dbReference>
<reference evidence="8 9" key="1">
    <citation type="submission" date="2019-07" db="EMBL/GenBank/DDBJ databases">
        <title>Genomics analysis of Aphanomyces spp. identifies a new class of oomycete effector associated with host adaptation.</title>
        <authorList>
            <person name="Gaulin E."/>
        </authorList>
    </citation>
    <scope>NUCLEOTIDE SEQUENCE [LARGE SCALE GENOMIC DNA]</scope>
    <source>
        <strain evidence="8 9">ATCC 201684</strain>
    </source>
</reference>
<feature type="transmembrane region" description="Helical" evidence="7">
    <location>
        <begin position="262"/>
        <end position="282"/>
    </location>
</feature>
<comment type="caution">
    <text evidence="8">The sequence shown here is derived from an EMBL/GenBank/DDBJ whole genome shotgun (WGS) entry which is preliminary data.</text>
</comment>
<sequence length="573" mass="63980">MEKQSGDLEERLSYVLSANGDDKGDGYGVVKSPRDLEDGALTEGGALSLFSREAMGLFSQYFAIGVLYGLLPALKYPIFNVYLGLEPYQVSTYSVLVNLGWSFKVFFGMLTDCVPLFGYRRKPWMLIGWTVAMICLICMVSMNLGEPYCNREKTTTCSLPRSKVNDSDFAANYNPEAPDRGTTFILLTILVSFGYVTADVAADAMVVEYAQREPVAIRGRVQTAIYVVRYIGSSIAVCISAFGLNGVKYGGTFSFSMAPNVPYGICLIPCAIVLFTTVFVVVEEKHPGRKFSDWWSTFWQLLQQRVMWQVAAFKFINSVFNNMSTTADNGMSTYWAKVEPLNDSLQQLLAKIIYGVILVIVGKWGLNWNWRWIIAVCSIGTVLIDMVVQFLTTWNVVRNQWFYTGVALSENIPDGVRFIVSAYSAVEIADPGTEGATYGLLTTLSNLATPFSPVIYKYVNSFFKLSNDDFKQDTTEVRWDVTYVFIIAYACKMFALVFLVLLPPQKKEMQELKRTGGKSKLAGYILVFLFLACLTFSMVSSFMSIFPSTKCYRIAGGNGKLDPVTHKCPIAKK</sequence>
<keyword evidence="4 7" id="KW-0812">Transmembrane</keyword>
<dbReference type="Pfam" id="PF03092">
    <property type="entry name" value="BT1"/>
    <property type="match status" value="2"/>
</dbReference>
<evidence type="ECO:0000256" key="3">
    <source>
        <dbReference type="ARBA" id="ARBA00022448"/>
    </source>
</evidence>
<feature type="transmembrane region" description="Helical" evidence="7">
    <location>
        <begin position="183"/>
        <end position="202"/>
    </location>
</feature>
<evidence type="ECO:0000313" key="9">
    <source>
        <dbReference type="Proteomes" id="UP000481153"/>
    </source>
</evidence>
<organism evidence="8 9">
    <name type="scientific">Aphanomyces euteiches</name>
    <dbReference type="NCBI Taxonomy" id="100861"/>
    <lineage>
        <taxon>Eukaryota</taxon>
        <taxon>Sar</taxon>
        <taxon>Stramenopiles</taxon>
        <taxon>Oomycota</taxon>
        <taxon>Saprolegniomycetes</taxon>
        <taxon>Saprolegniales</taxon>
        <taxon>Verrucalvaceae</taxon>
        <taxon>Aphanomyces</taxon>
    </lineage>
</organism>
<feature type="transmembrane region" description="Helical" evidence="7">
    <location>
        <begin position="223"/>
        <end position="242"/>
    </location>
</feature>
<comment type="similarity">
    <text evidence="2">Belongs to the major facilitator superfamily. Folate-biopterin transporter (TC 2.A.71) family.</text>
</comment>
<keyword evidence="5 7" id="KW-1133">Transmembrane helix</keyword>
<dbReference type="InterPro" id="IPR036259">
    <property type="entry name" value="MFS_trans_sf"/>
</dbReference>
<feature type="transmembrane region" description="Helical" evidence="7">
    <location>
        <begin position="348"/>
        <end position="366"/>
    </location>
</feature>
<gene>
    <name evidence="8" type="ORF">Ae201684_010082</name>
</gene>
<proteinExistence type="inferred from homology"/>
<dbReference type="InterPro" id="IPR039309">
    <property type="entry name" value="BT1"/>
</dbReference>
<dbReference type="Proteomes" id="UP000481153">
    <property type="component" value="Unassembled WGS sequence"/>
</dbReference>
<dbReference type="EMBL" id="VJMJ01000127">
    <property type="protein sequence ID" value="KAF0732977.1"/>
    <property type="molecule type" value="Genomic_DNA"/>
</dbReference>
<evidence type="ECO:0000256" key="7">
    <source>
        <dbReference type="SAM" id="Phobius"/>
    </source>
</evidence>
<dbReference type="SUPFAM" id="SSF103473">
    <property type="entry name" value="MFS general substrate transporter"/>
    <property type="match status" value="1"/>
</dbReference>
<evidence type="ECO:0000256" key="1">
    <source>
        <dbReference type="ARBA" id="ARBA00004141"/>
    </source>
</evidence>
<keyword evidence="6 7" id="KW-0472">Membrane</keyword>
<comment type="subcellular location">
    <subcellularLocation>
        <location evidence="1">Membrane</location>
        <topology evidence="1">Multi-pass membrane protein</topology>
    </subcellularLocation>
</comment>
<keyword evidence="3" id="KW-0813">Transport</keyword>
<evidence type="ECO:0000256" key="5">
    <source>
        <dbReference type="ARBA" id="ARBA00022989"/>
    </source>
</evidence>
<evidence type="ECO:0000256" key="6">
    <source>
        <dbReference type="ARBA" id="ARBA00023136"/>
    </source>
</evidence>
<dbReference type="PANTHER" id="PTHR31585:SF5">
    <property type="entry name" value="RNA-BINDING S4 DOMAIN-CONTAINING PROTEIN"/>
    <property type="match status" value="1"/>
</dbReference>
<evidence type="ECO:0008006" key="10">
    <source>
        <dbReference type="Google" id="ProtNLM"/>
    </source>
</evidence>
<keyword evidence="9" id="KW-1185">Reference proteome</keyword>
<name>A0A6G0WZD0_9STRA</name>
<dbReference type="AlphaFoldDB" id="A0A6G0WZD0"/>
<feature type="transmembrane region" description="Helical" evidence="7">
    <location>
        <begin position="126"/>
        <end position="144"/>
    </location>
</feature>
<evidence type="ECO:0000256" key="4">
    <source>
        <dbReference type="ARBA" id="ARBA00022692"/>
    </source>
</evidence>
<feature type="transmembrane region" description="Helical" evidence="7">
    <location>
        <begin position="372"/>
        <end position="391"/>
    </location>
</feature>
<feature type="transmembrane region" description="Helical" evidence="7">
    <location>
        <begin position="521"/>
        <end position="546"/>
    </location>
</feature>
<protein>
    <recommendedName>
        <fullName evidence="10">Folate-Biopterin Transporter (FBT) Family</fullName>
    </recommendedName>
</protein>
<dbReference type="VEuPathDB" id="FungiDB:AeMF1_004020"/>
<feature type="transmembrane region" description="Helical" evidence="7">
    <location>
        <begin position="481"/>
        <end position="501"/>
    </location>
</feature>
<feature type="transmembrane region" description="Helical" evidence="7">
    <location>
        <begin position="99"/>
        <end position="119"/>
    </location>
</feature>
<accession>A0A6G0WZD0</accession>